<dbReference type="CDD" id="cd02440">
    <property type="entry name" value="AdoMet_MTases"/>
    <property type="match status" value="1"/>
</dbReference>
<comment type="caution">
    <text evidence="4">The sequence shown here is derived from an EMBL/GenBank/DDBJ whole genome shotgun (WGS) entry which is preliminary data.</text>
</comment>
<dbReference type="GO" id="GO:0032259">
    <property type="term" value="P:methylation"/>
    <property type="evidence" value="ECO:0007669"/>
    <property type="project" value="UniProtKB-KW"/>
</dbReference>
<dbReference type="SUPFAM" id="SSF53335">
    <property type="entry name" value="S-adenosyl-L-methionine-dependent methyltransferases"/>
    <property type="match status" value="1"/>
</dbReference>
<dbReference type="GO" id="GO:0008168">
    <property type="term" value="F:methyltransferase activity"/>
    <property type="evidence" value="ECO:0007669"/>
    <property type="project" value="UniProtKB-KW"/>
</dbReference>
<dbReference type="PANTHER" id="PTHR43861:SF1">
    <property type="entry name" value="TRANS-ACONITATE 2-METHYLTRANSFERASE"/>
    <property type="match status" value="1"/>
</dbReference>
<evidence type="ECO:0000313" key="4">
    <source>
        <dbReference type="EMBL" id="MPY12241.1"/>
    </source>
</evidence>
<reference evidence="5" key="1">
    <citation type="submission" date="2019-07" db="EMBL/GenBank/DDBJ databases">
        <title>Arthrobacter KR32 sp. nov., isolated from mountain cheese made of cows milk.</title>
        <authorList>
            <person name="Flegler A."/>
        </authorList>
    </citation>
    <scope>NUCLEOTIDE SEQUENCE [LARGE SCALE GENOMIC DNA]</scope>
    <source>
        <strain evidence="5">KR32</strain>
    </source>
</reference>
<dbReference type="AlphaFoldDB" id="A0A7X1NSL6"/>
<dbReference type="PANTHER" id="PTHR43861">
    <property type="entry name" value="TRANS-ACONITATE 2-METHYLTRANSFERASE-RELATED"/>
    <property type="match status" value="1"/>
</dbReference>
<feature type="domain" description="Methyltransferase" evidence="3">
    <location>
        <begin position="45"/>
        <end position="135"/>
    </location>
</feature>
<accession>A0A7X1NSL6</accession>
<evidence type="ECO:0000313" key="5">
    <source>
        <dbReference type="Proteomes" id="UP000326464"/>
    </source>
</evidence>
<evidence type="ECO:0000259" key="3">
    <source>
        <dbReference type="Pfam" id="PF13649"/>
    </source>
</evidence>
<gene>
    <name evidence="4" type="ORF">FNH21_16230</name>
</gene>
<evidence type="ECO:0000256" key="2">
    <source>
        <dbReference type="ARBA" id="ARBA00022679"/>
    </source>
</evidence>
<dbReference type="InterPro" id="IPR029063">
    <property type="entry name" value="SAM-dependent_MTases_sf"/>
</dbReference>
<sequence>MTNEVSEAYARRAAEYAGLFGSMDAVHPSDRQLVATWAEGINGCVIDAGCGPGQWTNFLTEHRLAACGVDLVPEFIEHARTTYPGVPFEVSSLNTLNVETGTVDGIFSWYSLIHHEPSTIGIPLQEFGRALKPDGALLIGFFEGPLVNQFAHGVTPAYRWPVSVLSEKLAAAGFEVVETHTRTTLTQRPHGAITARRK</sequence>
<keyword evidence="5" id="KW-1185">Reference proteome</keyword>
<protein>
    <submittedName>
        <fullName evidence="4">Class I SAM-dependent methyltransferase</fullName>
    </submittedName>
</protein>
<dbReference type="OrthoDB" id="9805171at2"/>
<evidence type="ECO:0000256" key="1">
    <source>
        <dbReference type="ARBA" id="ARBA00022603"/>
    </source>
</evidence>
<dbReference type="Gene3D" id="3.40.50.150">
    <property type="entry name" value="Vaccinia Virus protein VP39"/>
    <property type="match status" value="1"/>
</dbReference>
<name>A0A7X1NSL6_9MICC</name>
<dbReference type="InterPro" id="IPR041698">
    <property type="entry name" value="Methyltransf_25"/>
</dbReference>
<dbReference type="Proteomes" id="UP000326464">
    <property type="component" value="Unassembled WGS sequence"/>
</dbReference>
<keyword evidence="2 4" id="KW-0808">Transferase</keyword>
<keyword evidence="1 4" id="KW-0489">Methyltransferase</keyword>
<proteinExistence type="predicted"/>
<dbReference type="Pfam" id="PF13649">
    <property type="entry name" value="Methyltransf_25"/>
    <property type="match status" value="1"/>
</dbReference>
<dbReference type="RefSeq" id="WP_152817103.1">
    <property type="nucleotide sequence ID" value="NZ_VJXX01000008.1"/>
</dbReference>
<dbReference type="EMBL" id="VJXX01000008">
    <property type="protein sequence ID" value="MPY12241.1"/>
    <property type="molecule type" value="Genomic_DNA"/>
</dbReference>
<organism evidence="4 5">
    <name type="scientific">Arthrobacter bussei</name>
    <dbReference type="NCBI Taxonomy" id="2594179"/>
    <lineage>
        <taxon>Bacteria</taxon>
        <taxon>Bacillati</taxon>
        <taxon>Actinomycetota</taxon>
        <taxon>Actinomycetes</taxon>
        <taxon>Micrococcales</taxon>
        <taxon>Micrococcaceae</taxon>
        <taxon>Arthrobacter</taxon>
    </lineage>
</organism>